<evidence type="ECO:0000313" key="2">
    <source>
        <dbReference type="Proteomes" id="UP000001822"/>
    </source>
</evidence>
<evidence type="ECO:0000313" key="1">
    <source>
        <dbReference type="EMBL" id="ABG60003.1"/>
    </source>
</evidence>
<dbReference type="InterPro" id="IPR025633">
    <property type="entry name" value="DUF4291"/>
</dbReference>
<proteinExistence type="predicted"/>
<evidence type="ECO:0008006" key="3">
    <source>
        <dbReference type="Google" id="ProtNLM"/>
    </source>
</evidence>
<dbReference type="Proteomes" id="UP000001822">
    <property type="component" value="Chromosome"/>
</dbReference>
<dbReference type="EMBL" id="CP000383">
    <property type="protein sequence ID" value="ABG60003.1"/>
    <property type="molecule type" value="Genomic_DNA"/>
</dbReference>
<sequence length="196" mass="22676">MLEKQIRAVYDQQTITVYQAYKNEIAIPAVKNQKFVAPFKIERMTWIKPSFLWMMYRSGWAAKEGQEHVLAIKLKREGFEWALANCCLSHFDSTMFSSLEAWKNKLEHTQVRLQWDPEKDIHLQNLAYRSIQIGLSGVAVEHYVNDWIVSIDDITPVCKKIHALVLDKKTEEANSLLPAENIYPVSETLKHTIGAD</sequence>
<organism evidence="1 2">
    <name type="scientific">Cytophaga hutchinsonii (strain ATCC 33406 / DSM 1761 / CIP 103989 / NBRC 15051 / NCIMB 9469 / D465)</name>
    <dbReference type="NCBI Taxonomy" id="269798"/>
    <lineage>
        <taxon>Bacteria</taxon>
        <taxon>Pseudomonadati</taxon>
        <taxon>Bacteroidota</taxon>
        <taxon>Cytophagia</taxon>
        <taxon>Cytophagales</taxon>
        <taxon>Cytophagaceae</taxon>
        <taxon>Cytophaga</taxon>
    </lineage>
</organism>
<dbReference type="RefSeq" id="WP_011586113.1">
    <property type="nucleotide sequence ID" value="NC_008255.1"/>
</dbReference>
<dbReference type="AlphaFoldDB" id="A0A6N4SUC2"/>
<name>A0A6N4SUC2_CYTH3</name>
<accession>A0A6N4SUC2</accession>
<dbReference type="PANTHER" id="PTHR38567:SF1">
    <property type="entry name" value="DUF4291 DOMAIN-CONTAINING PROTEIN"/>
    <property type="match status" value="1"/>
</dbReference>
<protein>
    <recommendedName>
        <fullName evidence="3">DUF4291 domain-containing protein</fullName>
    </recommendedName>
</protein>
<gene>
    <name evidence="1" type="ordered locus">CHU_2753</name>
</gene>
<dbReference type="KEGG" id="chu:CHU_2753"/>
<dbReference type="Pfam" id="PF14124">
    <property type="entry name" value="DUF4291"/>
    <property type="match status" value="1"/>
</dbReference>
<reference evidence="1 2" key="1">
    <citation type="journal article" date="2007" name="Appl. Environ. Microbiol.">
        <title>Genome sequence of the cellulolytic gliding bacterium Cytophaga hutchinsonii.</title>
        <authorList>
            <person name="Xie G."/>
            <person name="Bruce D.C."/>
            <person name="Challacombe J.F."/>
            <person name="Chertkov O."/>
            <person name="Detter J.C."/>
            <person name="Gilna P."/>
            <person name="Han C.S."/>
            <person name="Lucas S."/>
            <person name="Misra M."/>
            <person name="Myers G.L."/>
            <person name="Richardson P."/>
            <person name="Tapia R."/>
            <person name="Thayer N."/>
            <person name="Thompson L.S."/>
            <person name="Brettin T.S."/>
            <person name="Henrissat B."/>
            <person name="Wilson D.B."/>
            <person name="McBride M.J."/>
        </authorList>
    </citation>
    <scope>NUCLEOTIDE SEQUENCE [LARGE SCALE GENOMIC DNA]</scope>
    <source>
        <strain evidence="2">ATCC 33406 / DSM 1761 / CIP 103989 / NBRC 15051 / NCIMB 9469 / D465</strain>
    </source>
</reference>
<dbReference type="PANTHER" id="PTHR38567">
    <property type="entry name" value="DUF4291 DOMAIN-CONTAINING PROTEIN"/>
    <property type="match status" value="1"/>
</dbReference>
<keyword evidence="2" id="KW-1185">Reference proteome</keyword>